<accession>A0Q3J9</accession>
<name>A0Q3J9_CLONN</name>
<dbReference type="AlphaFoldDB" id="A0Q3J9"/>
<dbReference type="Proteomes" id="UP000008220">
    <property type="component" value="Chromosome"/>
</dbReference>
<organism evidence="2 3">
    <name type="scientific">Clostridium novyi (strain NT)</name>
    <dbReference type="NCBI Taxonomy" id="386415"/>
    <lineage>
        <taxon>Bacteria</taxon>
        <taxon>Bacillati</taxon>
        <taxon>Bacillota</taxon>
        <taxon>Clostridia</taxon>
        <taxon>Eubacteriales</taxon>
        <taxon>Clostridiaceae</taxon>
        <taxon>Clostridium</taxon>
    </lineage>
</organism>
<dbReference type="DNASU" id="4540872"/>
<evidence type="ECO:0000313" key="3">
    <source>
        <dbReference type="Proteomes" id="UP000008220"/>
    </source>
</evidence>
<protein>
    <submittedName>
        <fullName evidence="2">Lipoprotein, putative</fullName>
    </submittedName>
</protein>
<keyword evidence="3" id="KW-1185">Reference proteome</keyword>
<feature type="region of interest" description="Disordered" evidence="1">
    <location>
        <begin position="29"/>
        <end position="60"/>
    </location>
</feature>
<evidence type="ECO:0000256" key="1">
    <source>
        <dbReference type="SAM" id="MobiDB-lite"/>
    </source>
</evidence>
<dbReference type="RefSeq" id="WP_011723179.1">
    <property type="nucleotide sequence ID" value="NC_008593.1"/>
</dbReference>
<dbReference type="HOGENOM" id="CLU_1164285_0_0_9"/>
<dbReference type="KEGG" id="cno:NT01CX_0735"/>
<reference evidence="2 3" key="1">
    <citation type="journal article" date="2006" name="Nat. Biotechnol.">
        <title>The genome and transcriptomes of the anti-tumor agent Clostridium novyi-NT.</title>
        <authorList>
            <person name="Bettegowda C."/>
            <person name="Huang X."/>
            <person name="Lin J."/>
            <person name="Cheong I."/>
            <person name="Kohli M."/>
            <person name="Szabo S.A."/>
            <person name="Zhang X."/>
            <person name="Diaz L.A. Jr."/>
            <person name="Velculescu V.E."/>
            <person name="Parmigiani G."/>
            <person name="Kinzler K.W."/>
            <person name="Vogelstein B."/>
            <person name="Zhou S."/>
        </authorList>
    </citation>
    <scope>NUCLEOTIDE SEQUENCE [LARGE SCALE GENOMIC DNA]</scope>
    <source>
        <strain evidence="2 3">NT</strain>
    </source>
</reference>
<sequence>MNKKFLVSILMIATIFSCIGLTGCKKTKTTNAPTKQEQVKKQDKEQKQVNKEDSSKKINESKKFETKNETACYRVFGEKNEKKVYYTMDMPEAKAISKFIFNYLKIGENVDYKTVKGDPQFEMYSKNLQKKYGGKEHANQVIIDACKKIEIVEHFAGIENYNYLQFNKDFTTCKVSVNRLSEYSHFSKDCELAKAGVQYNKIYSKEITYNLILENGKWKIDDEIASTTLYPYEPELSK</sequence>
<proteinExistence type="predicted"/>
<dbReference type="PATRIC" id="fig|386415.7.peg.2240"/>
<keyword evidence="2" id="KW-0449">Lipoprotein</keyword>
<feature type="compositionally biased region" description="Basic and acidic residues" evidence="1">
    <location>
        <begin position="37"/>
        <end position="60"/>
    </location>
</feature>
<dbReference type="PROSITE" id="PS51257">
    <property type="entry name" value="PROKAR_LIPOPROTEIN"/>
    <property type="match status" value="1"/>
</dbReference>
<gene>
    <name evidence="2" type="ordered locus">NT01CX_0735</name>
</gene>
<dbReference type="EMBL" id="CP000382">
    <property type="protein sequence ID" value="ABK62621.1"/>
    <property type="molecule type" value="Genomic_DNA"/>
</dbReference>
<evidence type="ECO:0000313" key="2">
    <source>
        <dbReference type="EMBL" id="ABK62621.1"/>
    </source>
</evidence>